<feature type="transmembrane region" description="Helical" evidence="6">
    <location>
        <begin position="183"/>
        <end position="202"/>
    </location>
</feature>
<dbReference type="EMBL" id="SNRW01011400">
    <property type="protein sequence ID" value="KAA6375210.1"/>
    <property type="molecule type" value="Genomic_DNA"/>
</dbReference>
<evidence type="ECO:0000313" key="8">
    <source>
        <dbReference type="EMBL" id="KAA6375210.1"/>
    </source>
</evidence>
<evidence type="ECO:0000256" key="6">
    <source>
        <dbReference type="SAM" id="Phobius"/>
    </source>
</evidence>
<feature type="domain" description="SLC12A transporter C-terminal" evidence="7">
    <location>
        <begin position="403"/>
        <end position="685"/>
    </location>
</feature>
<feature type="compositionally biased region" description="Low complexity" evidence="5">
    <location>
        <begin position="684"/>
        <end position="704"/>
    </location>
</feature>
<name>A0A5J4UYD8_9EUKA</name>
<evidence type="ECO:0000256" key="4">
    <source>
        <dbReference type="ARBA" id="ARBA00023136"/>
    </source>
</evidence>
<dbReference type="GO" id="GO:0006884">
    <property type="term" value="P:cell volume homeostasis"/>
    <property type="evidence" value="ECO:0007669"/>
    <property type="project" value="TreeGrafter"/>
</dbReference>
<dbReference type="InterPro" id="IPR004842">
    <property type="entry name" value="SLC12A_fam"/>
</dbReference>
<evidence type="ECO:0000313" key="9">
    <source>
        <dbReference type="Proteomes" id="UP000324800"/>
    </source>
</evidence>
<dbReference type="Gene3D" id="1.20.1740.10">
    <property type="entry name" value="Amino acid/polyamine transporter I"/>
    <property type="match status" value="1"/>
</dbReference>
<feature type="transmembrane region" description="Helical" evidence="6">
    <location>
        <begin position="152"/>
        <end position="171"/>
    </location>
</feature>
<dbReference type="OrthoDB" id="2020542at2759"/>
<keyword evidence="2 6" id="KW-0812">Transmembrane</keyword>
<organism evidence="8 9">
    <name type="scientific">Streblomastix strix</name>
    <dbReference type="NCBI Taxonomy" id="222440"/>
    <lineage>
        <taxon>Eukaryota</taxon>
        <taxon>Metamonada</taxon>
        <taxon>Preaxostyla</taxon>
        <taxon>Oxymonadida</taxon>
        <taxon>Streblomastigidae</taxon>
        <taxon>Streblomastix</taxon>
    </lineage>
</organism>
<feature type="transmembrane region" description="Helical" evidence="6">
    <location>
        <begin position="70"/>
        <end position="88"/>
    </location>
</feature>
<feature type="transmembrane region" description="Helical" evidence="6">
    <location>
        <begin position="29"/>
        <end position="49"/>
    </location>
</feature>
<feature type="region of interest" description="Disordered" evidence="5">
    <location>
        <begin position="684"/>
        <end position="720"/>
    </location>
</feature>
<dbReference type="PANTHER" id="PTHR11827">
    <property type="entry name" value="SOLUTE CARRIER FAMILY 12, CATION COTRANSPORTERS"/>
    <property type="match status" value="1"/>
</dbReference>
<dbReference type="Proteomes" id="UP000324800">
    <property type="component" value="Unassembled WGS sequence"/>
</dbReference>
<feature type="region of interest" description="Disordered" evidence="5">
    <location>
        <begin position="258"/>
        <end position="284"/>
    </location>
</feature>
<evidence type="ECO:0000256" key="2">
    <source>
        <dbReference type="ARBA" id="ARBA00022692"/>
    </source>
</evidence>
<reference evidence="8 9" key="1">
    <citation type="submission" date="2019-03" db="EMBL/GenBank/DDBJ databases">
        <title>Single cell metagenomics reveals metabolic interactions within the superorganism composed of flagellate Streblomastix strix and complex community of Bacteroidetes bacteria on its surface.</title>
        <authorList>
            <person name="Treitli S.C."/>
            <person name="Kolisko M."/>
            <person name="Husnik F."/>
            <person name="Keeling P."/>
            <person name="Hampl V."/>
        </authorList>
    </citation>
    <scope>NUCLEOTIDE SEQUENCE [LARGE SCALE GENOMIC DNA]</scope>
    <source>
        <strain evidence="8">ST1C</strain>
    </source>
</reference>
<dbReference type="GO" id="GO:0015379">
    <property type="term" value="F:potassium:chloride symporter activity"/>
    <property type="evidence" value="ECO:0007669"/>
    <property type="project" value="TreeGrafter"/>
</dbReference>
<accession>A0A5J4UYD8</accession>
<dbReference type="AlphaFoldDB" id="A0A5J4UYD8"/>
<proteinExistence type="predicted"/>
<evidence type="ECO:0000259" key="7">
    <source>
        <dbReference type="Pfam" id="PF03522"/>
    </source>
</evidence>
<sequence>MPLFASVFAGLPAATSSRRGANPAYPQGTLAALISSASLCLIQSILLAFRIPQRSLAADPMISMRTTWTEAVSITVGIICIGDAFALLHRAGRALREVASDSLFPGSRWLMGKKLRWRRKKDDQYEDELNYNEEESNDENGTLPAGTEQTEWVSALCVLIFLIIAPLVGGIDAMARLTGILSLVSYSFICFSSLVHSVIGAPNWRSSFKYNTIVTAALGVGMNIFTMFLCSPAVAGVVLALAIVPAMLAVMYQPNSKIDSPQNKDKDKSDLNKNTSSDFEDDKINEQIQSISQQRSQMSMGTQYIQRQYKKGGGGSLAWSLSFHQGREELLRLRGGNHVKYWRPNIVIFLGNQEEDEKFKDNFKDNDQDQQIVISQQKCCEEGMKYCNVIKKGGLLMISRIHISSDVAKDGISPQLAKQIKQGDYLIDRYIRQQQLKAFVSSVPSSDLRSGIQSLLLSSGIGALRPNTAVFALCGVGKNACYSSNCIIDDDNQFLIPAQFPDVERFVGTLRDAALAGFHFILLSQGLGKLTSTEIEEQKKKMKIRQTQSTKSHLFFPEPKQLPISQNILQIIQPSSSSSSQSTGVIQSQHKEKEEDLKPLFLDLWLPSDSLISSDGSRPFFEQLPSFFDIQQQQTNDVESVVQNVEFDPSASLTLLFGHLLHRRKQWAGLILRACFILHTNQQSSSSSSSTINSSSSSIQSQQQDQINPHRSEEEGIIAGERLRIKQSRHKAARQALTRLLEELRVDAEVEIVEVGLSDGAGNREIINAHTSAMKIHSKRASICIYAMAQRWLSPLSPEVVYGRHKYRKEKSKEKYGSQLVEQSPIAHVKKSSKQIQAEYGNLLVEMGNEAPPTLFVYGSTTITTADI</sequence>
<dbReference type="InterPro" id="IPR018491">
    <property type="entry name" value="SLC12_C"/>
</dbReference>
<feature type="compositionally biased region" description="Basic and acidic residues" evidence="5">
    <location>
        <begin position="262"/>
        <end position="271"/>
    </location>
</feature>
<keyword evidence="3 6" id="KW-1133">Transmembrane helix</keyword>
<dbReference type="GO" id="GO:0055075">
    <property type="term" value="P:potassium ion homeostasis"/>
    <property type="evidence" value="ECO:0007669"/>
    <property type="project" value="TreeGrafter"/>
</dbReference>
<comment type="caution">
    <text evidence="8">The sequence shown here is derived from an EMBL/GenBank/DDBJ whole genome shotgun (WGS) entry which is preliminary data.</text>
</comment>
<evidence type="ECO:0000256" key="5">
    <source>
        <dbReference type="SAM" id="MobiDB-lite"/>
    </source>
</evidence>
<dbReference type="Pfam" id="PF03522">
    <property type="entry name" value="SLC12"/>
    <property type="match status" value="1"/>
</dbReference>
<keyword evidence="4 6" id="KW-0472">Membrane</keyword>
<evidence type="ECO:0000256" key="1">
    <source>
        <dbReference type="ARBA" id="ARBA00004141"/>
    </source>
</evidence>
<evidence type="ECO:0000256" key="3">
    <source>
        <dbReference type="ARBA" id="ARBA00022989"/>
    </source>
</evidence>
<dbReference type="PANTHER" id="PTHR11827:SF72">
    <property type="entry name" value="GH08340P"/>
    <property type="match status" value="1"/>
</dbReference>
<dbReference type="GO" id="GO:0016020">
    <property type="term" value="C:membrane"/>
    <property type="evidence" value="ECO:0007669"/>
    <property type="project" value="UniProtKB-SubCell"/>
</dbReference>
<dbReference type="GO" id="GO:1990573">
    <property type="term" value="P:potassium ion import across plasma membrane"/>
    <property type="evidence" value="ECO:0007669"/>
    <property type="project" value="TreeGrafter"/>
</dbReference>
<comment type="subcellular location">
    <subcellularLocation>
        <location evidence="1">Membrane</location>
        <topology evidence="1">Multi-pass membrane protein</topology>
    </subcellularLocation>
</comment>
<protein>
    <recommendedName>
        <fullName evidence="7">SLC12A transporter C-terminal domain-containing protein</fullName>
    </recommendedName>
</protein>
<dbReference type="GO" id="GO:0055064">
    <property type="term" value="P:chloride ion homeostasis"/>
    <property type="evidence" value="ECO:0007669"/>
    <property type="project" value="TreeGrafter"/>
</dbReference>
<gene>
    <name evidence="8" type="ORF">EZS28_029264</name>
</gene>